<comment type="caution">
    <text evidence="1">The sequence shown here is derived from an EMBL/GenBank/DDBJ whole genome shotgun (WGS) entry which is preliminary data.</text>
</comment>
<dbReference type="EMBL" id="CM037622">
    <property type="protein sequence ID" value="KAH8003008.1"/>
    <property type="molecule type" value="Genomic_DNA"/>
</dbReference>
<keyword evidence="2" id="KW-1185">Reference proteome</keyword>
<reference evidence="1" key="1">
    <citation type="submission" date="2021-08" db="EMBL/GenBank/DDBJ databases">
        <title>The first chromosome-level gecko genome reveals the dynamic sex chromosomes of Neotropical dwarf geckos (Sphaerodactylidae: Sphaerodactylus).</title>
        <authorList>
            <person name="Pinto B.J."/>
            <person name="Keating S.E."/>
            <person name="Gamble T."/>
        </authorList>
    </citation>
    <scope>NUCLEOTIDE SEQUENCE</scope>
    <source>
        <strain evidence="1">TG3544</strain>
    </source>
</reference>
<sequence>MGDDELPIQNEDGSLENGQTLSSSQLSLPALAELEQCSAAGDSCTYDMHPSPEIMDGTASEESPTSSESGVHLSQEPSSKPVLLLPPKKSAAFSGDHEDTPVKQLSLLKQPPALPPKPIARIANHLAGK</sequence>
<dbReference type="Proteomes" id="UP000827872">
    <property type="component" value="Linkage Group LG09"/>
</dbReference>
<proteinExistence type="predicted"/>
<evidence type="ECO:0000313" key="1">
    <source>
        <dbReference type="EMBL" id="KAH8003008.1"/>
    </source>
</evidence>
<evidence type="ECO:0000313" key="2">
    <source>
        <dbReference type="Proteomes" id="UP000827872"/>
    </source>
</evidence>
<protein>
    <submittedName>
        <fullName evidence="1">Phosphatase and actin regulator 1</fullName>
    </submittedName>
</protein>
<organism evidence="1 2">
    <name type="scientific">Sphaerodactylus townsendi</name>
    <dbReference type="NCBI Taxonomy" id="933632"/>
    <lineage>
        <taxon>Eukaryota</taxon>
        <taxon>Metazoa</taxon>
        <taxon>Chordata</taxon>
        <taxon>Craniata</taxon>
        <taxon>Vertebrata</taxon>
        <taxon>Euteleostomi</taxon>
        <taxon>Lepidosauria</taxon>
        <taxon>Squamata</taxon>
        <taxon>Bifurcata</taxon>
        <taxon>Gekkota</taxon>
        <taxon>Sphaerodactylidae</taxon>
        <taxon>Sphaerodactylus</taxon>
    </lineage>
</organism>
<accession>A0ACB8FCK9</accession>
<name>A0ACB8FCK9_9SAUR</name>
<gene>
    <name evidence="1" type="primary">PHACTR1_2</name>
    <name evidence="1" type="ORF">K3G42_008292</name>
</gene>